<dbReference type="EMBL" id="RWGY01000004">
    <property type="protein sequence ID" value="TVU46777.1"/>
    <property type="molecule type" value="Genomic_DNA"/>
</dbReference>
<dbReference type="Gramene" id="TVU46777">
    <property type="protein sequence ID" value="TVU46777"/>
    <property type="gene ID" value="EJB05_06337"/>
</dbReference>
<evidence type="ECO:0000259" key="7">
    <source>
        <dbReference type="Pfam" id="PF00892"/>
    </source>
</evidence>
<dbReference type="GO" id="GO:0016020">
    <property type="term" value="C:membrane"/>
    <property type="evidence" value="ECO:0007669"/>
    <property type="project" value="UniProtKB-SubCell"/>
</dbReference>
<feature type="transmembrane region" description="Helical" evidence="6">
    <location>
        <begin position="94"/>
        <end position="116"/>
    </location>
</feature>
<sequence>MEAGERKATLLRRWSSSVRGSGRQLWTDMAWRAHAGMVVVQLAYGGYDVLTKSALNVGVNRVVFCAYRDLVALVVLAPIAFLQERRVRPPLTPQLLASFALLGFTGLFANPLLFVLGLGYTNASYASAFQPAIPVFTFLLATIVGVEAINFTKHGIFKVLGTAVCVSGAVLMALYKGPSLLGLGSTNAADEHPAQWLTSTMLLYGVDTWHLGILCLIGNCFMTGVYLVLQVRVVEKYSANLSLTAYSYAFAAIYMVLTGVFATDGLHEWAVTTTDVIAILYAVRNYCILFELRNHYVGNQNYWTFTSCPLLATPTSMCNLPLNYISWLPSICRKVLDRSDDLFIAVDILSSSLISVIGGFFIIAGLYLVTWARYNEAQQTLTVGYLDPLLVGHSHPRATKIDESSFGAFINP</sequence>
<comment type="similarity">
    <text evidence="2 6">Belongs to the drug/metabolite transporter (DMT) superfamily. Plant drug/metabolite exporter (P-DME) (TC 2.A.7.4) family.</text>
</comment>
<organism evidence="8 9">
    <name type="scientific">Eragrostis curvula</name>
    <name type="common">weeping love grass</name>
    <dbReference type="NCBI Taxonomy" id="38414"/>
    <lineage>
        <taxon>Eukaryota</taxon>
        <taxon>Viridiplantae</taxon>
        <taxon>Streptophyta</taxon>
        <taxon>Embryophyta</taxon>
        <taxon>Tracheophyta</taxon>
        <taxon>Spermatophyta</taxon>
        <taxon>Magnoliopsida</taxon>
        <taxon>Liliopsida</taxon>
        <taxon>Poales</taxon>
        <taxon>Poaceae</taxon>
        <taxon>PACMAD clade</taxon>
        <taxon>Chloridoideae</taxon>
        <taxon>Eragrostideae</taxon>
        <taxon>Eragrostidinae</taxon>
        <taxon>Eragrostis</taxon>
    </lineage>
</organism>
<feature type="non-terminal residue" evidence="8">
    <location>
        <position position="1"/>
    </location>
</feature>
<reference evidence="8 9" key="1">
    <citation type="journal article" date="2019" name="Sci. Rep.">
        <title>A high-quality genome of Eragrostis curvula grass provides insights into Poaceae evolution and supports new strategies to enhance forage quality.</title>
        <authorList>
            <person name="Carballo J."/>
            <person name="Santos B.A.C.M."/>
            <person name="Zappacosta D."/>
            <person name="Garbus I."/>
            <person name="Selva J.P."/>
            <person name="Gallo C.A."/>
            <person name="Diaz A."/>
            <person name="Albertini E."/>
            <person name="Caccamo M."/>
            <person name="Echenique V."/>
        </authorList>
    </citation>
    <scope>NUCLEOTIDE SEQUENCE [LARGE SCALE GENOMIC DNA]</scope>
    <source>
        <strain evidence="9">cv. Victoria</strain>
        <tissue evidence="8">Leaf</tissue>
    </source>
</reference>
<feature type="transmembrane region" description="Helical" evidence="6">
    <location>
        <begin position="128"/>
        <end position="149"/>
    </location>
</feature>
<evidence type="ECO:0000313" key="9">
    <source>
        <dbReference type="Proteomes" id="UP000324897"/>
    </source>
</evidence>
<gene>
    <name evidence="8" type="ORF">EJB05_06337</name>
</gene>
<comment type="caution">
    <text evidence="8">The sequence shown here is derived from an EMBL/GenBank/DDBJ whole genome shotgun (WGS) entry which is preliminary data.</text>
</comment>
<dbReference type="AlphaFoldDB" id="A0A5J9WFZ7"/>
<dbReference type="PANTHER" id="PTHR31218">
    <property type="entry name" value="WAT1-RELATED PROTEIN"/>
    <property type="match status" value="1"/>
</dbReference>
<proteinExistence type="inferred from homology"/>
<dbReference type="InterPro" id="IPR030184">
    <property type="entry name" value="WAT1-related"/>
</dbReference>
<keyword evidence="9" id="KW-1185">Reference proteome</keyword>
<feature type="transmembrane region" description="Helical" evidence="6">
    <location>
        <begin position="342"/>
        <end position="369"/>
    </location>
</feature>
<dbReference type="SUPFAM" id="SSF103481">
    <property type="entry name" value="Multidrug resistance efflux transporter EmrE"/>
    <property type="match status" value="1"/>
</dbReference>
<comment type="subcellular location">
    <subcellularLocation>
        <location evidence="1 6">Membrane</location>
        <topology evidence="1 6">Multi-pass membrane protein</topology>
    </subcellularLocation>
</comment>
<feature type="transmembrane region" description="Helical" evidence="6">
    <location>
        <begin position="209"/>
        <end position="229"/>
    </location>
</feature>
<keyword evidence="4 6" id="KW-1133">Transmembrane helix</keyword>
<accession>A0A5J9WFZ7</accession>
<feature type="transmembrane region" description="Helical" evidence="6">
    <location>
        <begin position="156"/>
        <end position="175"/>
    </location>
</feature>
<evidence type="ECO:0000313" key="8">
    <source>
        <dbReference type="EMBL" id="TVU46777.1"/>
    </source>
</evidence>
<evidence type="ECO:0000256" key="5">
    <source>
        <dbReference type="ARBA" id="ARBA00023136"/>
    </source>
</evidence>
<dbReference type="OrthoDB" id="1728340at2759"/>
<dbReference type="InterPro" id="IPR000620">
    <property type="entry name" value="EamA_dom"/>
</dbReference>
<dbReference type="Proteomes" id="UP000324897">
    <property type="component" value="Chromosome 5"/>
</dbReference>
<dbReference type="Pfam" id="PF00892">
    <property type="entry name" value="EamA"/>
    <property type="match status" value="1"/>
</dbReference>
<feature type="domain" description="EamA" evidence="7">
    <location>
        <begin position="36"/>
        <end position="172"/>
    </location>
</feature>
<name>A0A5J9WFZ7_9POAL</name>
<evidence type="ECO:0000256" key="2">
    <source>
        <dbReference type="ARBA" id="ARBA00007635"/>
    </source>
</evidence>
<dbReference type="GO" id="GO:0022857">
    <property type="term" value="F:transmembrane transporter activity"/>
    <property type="evidence" value="ECO:0007669"/>
    <property type="project" value="InterPro"/>
</dbReference>
<feature type="transmembrane region" description="Helical" evidence="6">
    <location>
        <begin position="241"/>
        <end position="263"/>
    </location>
</feature>
<evidence type="ECO:0000256" key="4">
    <source>
        <dbReference type="ARBA" id="ARBA00022989"/>
    </source>
</evidence>
<evidence type="ECO:0000256" key="3">
    <source>
        <dbReference type="ARBA" id="ARBA00022692"/>
    </source>
</evidence>
<evidence type="ECO:0000256" key="1">
    <source>
        <dbReference type="ARBA" id="ARBA00004141"/>
    </source>
</evidence>
<keyword evidence="5 6" id="KW-0472">Membrane</keyword>
<evidence type="ECO:0000256" key="6">
    <source>
        <dbReference type="RuleBase" id="RU363077"/>
    </source>
</evidence>
<dbReference type="InterPro" id="IPR037185">
    <property type="entry name" value="EmrE-like"/>
</dbReference>
<protein>
    <recommendedName>
        <fullName evidence="6">WAT1-related protein</fullName>
    </recommendedName>
</protein>
<keyword evidence="3 6" id="KW-0812">Transmembrane</keyword>